<evidence type="ECO:0000313" key="3">
    <source>
        <dbReference type="Proteomes" id="UP000029844"/>
    </source>
</evidence>
<protein>
    <recommendedName>
        <fullName evidence="4">Rad50/SbcC-type AAA domain-containing protein</fullName>
    </recommendedName>
</protein>
<dbReference type="Proteomes" id="UP000029844">
    <property type="component" value="Unassembled WGS sequence"/>
</dbReference>
<dbReference type="InterPro" id="IPR027417">
    <property type="entry name" value="P-loop_NTPase"/>
</dbReference>
<dbReference type="SUPFAM" id="SSF52540">
    <property type="entry name" value="P-loop containing nucleoside triphosphate hydrolases"/>
    <property type="match status" value="1"/>
</dbReference>
<feature type="coiled-coil region" evidence="1">
    <location>
        <begin position="341"/>
        <end position="368"/>
    </location>
</feature>
<dbReference type="Gene3D" id="3.40.50.300">
    <property type="entry name" value="P-loop containing nucleotide triphosphate hydrolases"/>
    <property type="match status" value="1"/>
</dbReference>
<dbReference type="RefSeq" id="WP_036086744.1">
    <property type="nucleotide sequence ID" value="NZ_JAARWH010000001.1"/>
</dbReference>
<accession>A0A099W6X4</accession>
<dbReference type="GeneID" id="58717972"/>
<dbReference type="eggNOG" id="COG0419">
    <property type="taxonomic scope" value="Bacteria"/>
</dbReference>
<evidence type="ECO:0000313" key="2">
    <source>
        <dbReference type="EMBL" id="KGL40496.1"/>
    </source>
</evidence>
<dbReference type="OrthoDB" id="103556at2"/>
<evidence type="ECO:0000256" key="1">
    <source>
        <dbReference type="SAM" id="Coils"/>
    </source>
</evidence>
<name>A0A099W6X4_9LIST</name>
<dbReference type="AlphaFoldDB" id="A0A099W6X4"/>
<feature type="coiled-coil region" evidence="1">
    <location>
        <begin position="217"/>
        <end position="286"/>
    </location>
</feature>
<proteinExistence type="predicted"/>
<keyword evidence="3" id="KW-1185">Reference proteome</keyword>
<reference evidence="2 3" key="1">
    <citation type="submission" date="2014-05" db="EMBL/GenBank/DDBJ databases">
        <title>Novel Listeriaceae from food processing environments.</title>
        <authorList>
            <person name="den Bakker H.C."/>
        </authorList>
    </citation>
    <scope>NUCLEOTIDE SEQUENCE [LARGE SCALE GENOMIC DNA]</scope>
    <source>
        <strain evidence="2 3">FSL A5-0281</strain>
    </source>
</reference>
<dbReference type="EMBL" id="JNFA01000024">
    <property type="protein sequence ID" value="KGL40496.1"/>
    <property type="molecule type" value="Genomic_DNA"/>
</dbReference>
<gene>
    <name evidence="2" type="ORF">EP57_11445</name>
</gene>
<keyword evidence="1" id="KW-0175">Coiled coil</keyword>
<comment type="caution">
    <text evidence="2">The sequence shown here is derived from an EMBL/GenBank/DDBJ whole genome shotgun (WGS) entry which is preliminary data.</text>
</comment>
<organism evidence="2 3">
    <name type="scientific">Listeria booriae</name>
    <dbReference type="NCBI Taxonomy" id="1552123"/>
    <lineage>
        <taxon>Bacteria</taxon>
        <taxon>Bacillati</taxon>
        <taxon>Bacillota</taxon>
        <taxon>Bacilli</taxon>
        <taxon>Bacillales</taxon>
        <taxon>Listeriaceae</taxon>
        <taxon>Listeria</taxon>
    </lineage>
</organism>
<sequence>MKGFKITRLIVAGVGLEPVNLSFSTGINLVSGPSDTGKTYAFQCIDYILGSSSPPKFVSEGAGYDTVSLEIQTNFDNKKSVLSRSLNEKTDVFYYEGVAYEDLQNTEPAILSEKFHEKKPNISSLVLQKIGFDLPIKIKKSRGGAKNNFTFRYLAPLTLVKEDTMIQERSPIYIGGSYADRTLKAHTFKFLVTGNDDSELQEKDTTPIFNAKKTGNLEMLEKLQEKESRKLIDARQRQVPSISLSNNFGDILLSLQTKIGQLNCEIIELENEKQNIKNNIKYNEALQYKFKLLMEQYNTDIERLNFIDEGTFLLNQLETITCPYCGEAIRNDNEHEHTKSVIDTEQALQACESEIKKIKGNIIELRRASDTVASTIQNLTEDYTCKVDLIKVKKSDVTESLQPKIEVLNNELNRRLEYEKNVVDIVAIEQRIDELQTLIQEASSKKNTLYPSDFQNIILEINSSRFVRLFSDNLKAVIFNKDDTVEVAFFLNVSNEIDYEINGKDRGSYGKGFRSIIACIFYATLILFCEEKNLPFSPTLVLDSPINAFRDTKEGERLLNSIKNKFFKFLYENFKNKQVIIFENDTISEEDELYKKVNVIPFTKSNTGRYGFFPHINT</sequence>
<evidence type="ECO:0008006" key="4">
    <source>
        <dbReference type="Google" id="ProtNLM"/>
    </source>
</evidence>
<dbReference type="STRING" id="1552123.EP57_11445"/>